<comment type="caution">
    <text evidence="2">The sequence shown here is derived from an EMBL/GenBank/DDBJ whole genome shotgun (WGS) entry which is preliminary data.</text>
</comment>
<dbReference type="AlphaFoldDB" id="A0A9D1XTC7"/>
<reference evidence="2" key="2">
    <citation type="submission" date="2021-04" db="EMBL/GenBank/DDBJ databases">
        <authorList>
            <person name="Gilroy R."/>
        </authorList>
    </citation>
    <scope>NUCLEOTIDE SEQUENCE</scope>
    <source>
        <strain evidence="2">ChiHecec2B26-12326</strain>
    </source>
</reference>
<proteinExistence type="predicted"/>
<protein>
    <recommendedName>
        <fullName evidence="4">Lipoprotein</fullName>
    </recommendedName>
</protein>
<keyword evidence="1" id="KW-0732">Signal</keyword>
<dbReference type="EMBL" id="DXEN01000087">
    <property type="protein sequence ID" value="HIX87271.1"/>
    <property type="molecule type" value="Genomic_DNA"/>
</dbReference>
<evidence type="ECO:0008006" key="4">
    <source>
        <dbReference type="Google" id="ProtNLM"/>
    </source>
</evidence>
<reference evidence="2" key="1">
    <citation type="journal article" date="2021" name="PeerJ">
        <title>Extensive microbial diversity within the chicken gut microbiome revealed by metagenomics and culture.</title>
        <authorList>
            <person name="Gilroy R."/>
            <person name="Ravi A."/>
            <person name="Getino M."/>
            <person name="Pursley I."/>
            <person name="Horton D.L."/>
            <person name="Alikhan N.F."/>
            <person name="Baker D."/>
            <person name="Gharbi K."/>
            <person name="Hall N."/>
            <person name="Watson M."/>
            <person name="Adriaenssens E.M."/>
            <person name="Foster-Nyarko E."/>
            <person name="Jarju S."/>
            <person name="Secka A."/>
            <person name="Antonio M."/>
            <person name="Oren A."/>
            <person name="Chaudhuri R.R."/>
            <person name="La Ragione R."/>
            <person name="Hildebrand F."/>
            <person name="Pallen M.J."/>
        </authorList>
    </citation>
    <scope>NUCLEOTIDE SEQUENCE</scope>
    <source>
        <strain evidence="2">ChiHecec2B26-12326</strain>
    </source>
</reference>
<gene>
    <name evidence="2" type="ORF">H9848_11810</name>
</gene>
<dbReference type="PROSITE" id="PS51257">
    <property type="entry name" value="PROKAR_LIPOPROTEIN"/>
    <property type="match status" value="1"/>
</dbReference>
<organism evidence="2 3">
    <name type="scientific">Candidatus Parabacteroides intestinigallinarum</name>
    <dbReference type="NCBI Taxonomy" id="2838722"/>
    <lineage>
        <taxon>Bacteria</taxon>
        <taxon>Pseudomonadati</taxon>
        <taxon>Bacteroidota</taxon>
        <taxon>Bacteroidia</taxon>
        <taxon>Bacteroidales</taxon>
        <taxon>Tannerellaceae</taxon>
        <taxon>Parabacteroides</taxon>
    </lineage>
</organism>
<dbReference type="Proteomes" id="UP000823847">
    <property type="component" value="Unassembled WGS sequence"/>
</dbReference>
<evidence type="ECO:0000313" key="2">
    <source>
        <dbReference type="EMBL" id="HIX87271.1"/>
    </source>
</evidence>
<feature type="chain" id="PRO_5038614436" description="Lipoprotein" evidence="1">
    <location>
        <begin position="22"/>
        <end position="272"/>
    </location>
</feature>
<feature type="signal peptide" evidence="1">
    <location>
        <begin position="1"/>
        <end position="21"/>
    </location>
</feature>
<evidence type="ECO:0000313" key="3">
    <source>
        <dbReference type="Proteomes" id="UP000823847"/>
    </source>
</evidence>
<accession>A0A9D1XTC7</accession>
<name>A0A9D1XTC7_9BACT</name>
<sequence length="272" mass="30026">MKNRNFLKLFIMAFAMASAFALTSCGDDDPVPSPTPDPTPDPDPTPTVSYFGYGCAFTMDSIAGDAEAFLTVLRDTMELYCPELTAVSDYQYTASIVCEEGDTAQIRELRTKYNAFVSAIYMYRDSERVPVVSANVFSKQVTEHNVQKDWTFNANGNASSTLEFFFQVPSLRNTLWGTDDAKQPSLGAFRFGSIWNQSSLKATGTATAHADGGEYTAYRQGNLLVFLDEAGVNKYGFQINESEESEPMTMTLVSVDGQTLDEADRVTYTIDN</sequence>
<evidence type="ECO:0000256" key="1">
    <source>
        <dbReference type="SAM" id="SignalP"/>
    </source>
</evidence>